<feature type="compositionally biased region" description="Basic residues" evidence="1">
    <location>
        <begin position="42"/>
        <end position="52"/>
    </location>
</feature>
<accession>A0A4C1SDT5</accession>
<protein>
    <submittedName>
        <fullName evidence="2">Uncharacterized protein</fullName>
    </submittedName>
</protein>
<sequence>MLAKRWSWCLKEAKAQQNAQLSAPVFARKPKIDDDEATLTRPRARREPRRGRTRLAPGVVCGHVRTQLNWRFVTERISQCN</sequence>
<keyword evidence="3" id="KW-1185">Reference proteome</keyword>
<dbReference type="AlphaFoldDB" id="A0A4C1SDT5"/>
<evidence type="ECO:0000313" key="3">
    <source>
        <dbReference type="Proteomes" id="UP000299102"/>
    </source>
</evidence>
<organism evidence="2 3">
    <name type="scientific">Eumeta variegata</name>
    <name type="common">Bagworm moth</name>
    <name type="synonym">Eumeta japonica</name>
    <dbReference type="NCBI Taxonomy" id="151549"/>
    <lineage>
        <taxon>Eukaryota</taxon>
        <taxon>Metazoa</taxon>
        <taxon>Ecdysozoa</taxon>
        <taxon>Arthropoda</taxon>
        <taxon>Hexapoda</taxon>
        <taxon>Insecta</taxon>
        <taxon>Pterygota</taxon>
        <taxon>Neoptera</taxon>
        <taxon>Endopterygota</taxon>
        <taxon>Lepidoptera</taxon>
        <taxon>Glossata</taxon>
        <taxon>Ditrysia</taxon>
        <taxon>Tineoidea</taxon>
        <taxon>Psychidae</taxon>
        <taxon>Oiketicinae</taxon>
        <taxon>Eumeta</taxon>
    </lineage>
</organism>
<name>A0A4C1SDT5_EUMVA</name>
<dbReference type="Proteomes" id="UP000299102">
    <property type="component" value="Unassembled WGS sequence"/>
</dbReference>
<evidence type="ECO:0000256" key="1">
    <source>
        <dbReference type="SAM" id="MobiDB-lite"/>
    </source>
</evidence>
<feature type="region of interest" description="Disordered" evidence="1">
    <location>
        <begin position="32"/>
        <end position="52"/>
    </location>
</feature>
<evidence type="ECO:0000313" key="2">
    <source>
        <dbReference type="EMBL" id="GBO99259.1"/>
    </source>
</evidence>
<dbReference type="EMBL" id="BGZK01000002">
    <property type="protein sequence ID" value="GBO99259.1"/>
    <property type="molecule type" value="Genomic_DNA"/>
</dbReference>
<gene>
    <name evidence="2" type="ORF">EVAR_531_1</name>
</gene>
<proteinExistence type="predicted"/>
<comment type="caution">
    <text evidence="2">The sequence shown here is derived from an EMBL/GenBank/DDBJ whole genome shotgun (WGS) entry which is preliminary data.</text>
</comment>
<reference evidence="2 3" key="1">
    <citation type="journal article" date="2019" name="Commun. Biol.">
        <title>The bagworm genome reveals a unique fibroin gene that provides high tensile strength.</title>
        <authorList>
            <person name="Kono N."/>
            <person name="Nakamura H."/>
            <person name="Ohtoshi R."/>
            <person name="Tomita M."/>
            <person name="Numata K."/>
            <person name="Arakawa K."/>
        </authorList>
    </citation>
    <scope>NUCLEOTIDE SEQUENCE [LARGE SCALE GENOMIC DNA]</scope>
</reference>